<dbReference type="STRING" id="1459.AF332_11555"/>
<organism evidence="1 2">
    <name type="scientific">Sporosarcina globispora</name>
    <name type="common">Bacillus globisporus</name>
    <dbReference type="NCBI Taxonomy" id="1459"/>
    <lineage>
        <taxon>Bacteria</taxon>
        <taxon>Bacillati</taxon>
        <taxon>Bacillota</taxon>
        <taxon>Bacilli</taxon>
        <taxon>Bacillales</taxon>
        <taxon>Caryophanaceae</taxon>
        <taxon>Sporosarcina</taxon>
    </lineage>
</organism>
<evidence type="ECO:0000313" key="2">
    <source>
        <dbReference type="Proteomes" id="UP000037109"/>
    </source>
</evidence>
<dbReference type="Pfam" id="PF22871">
    <property type="entry name" value="AimR"/>
    <property type="match status" value="1"/>
</dbReference>
<comment type="caution">
    <text evidence="1">The sequence shown here is derived from an EMBL/GenBank/DDBJ whole genome shotgun (WGS) entry which is preliminary data.</text>
</comment>
<dbReference type="Proteomes" id="UP000037109">
    <property type="component" value="Unassembled WGS sequence"/>
</dbReference>
<keyword evidence="2" id="KW-1185">Reference proteome</keyword>
<dbReference type="OrthoDB" id="2898304at2"/>
<name>A0A0M0GCA4_SPOGL</name>
<dbReference type="InterPro" id="IPR047705">
    <property type="entry name" value="AimR-like"/>
</dbReference>
<reference evidence="2" key="1">
    <citation type="submission" date="2015-07" db="EMBL/GenBank/DDBJ databases">
        <title>Fjat-10036 dsm4.</title>
        <authorList>
            <person name="Liu B."/>
            <person name="Wang J."/>
            <person name="Zhu Y."/>
            <person name="Liu G."/>
            <person name="Chen Q."/>
            <person name="Chen Z."/>
            <person name="Lan J."/>
            <person name="Che J."/>
            <person name="Ge C."/>
            <person name="Shi H."/>
            <person name="Pan Z."/>
            <person name="Liu X."/>
        </authorList>
    </citation>
    <scope>NUCLEOTIDE SEQUENCE [LARGE SCALE GENOMIC DNA]</scope>
    <source>
        <strain evidence="2">DSM 4</strain>
    </source>
</reference>
<protein>
    <recommendedName>
        <fullName evidence="3">SPBc2 prophage-derived protein YopK</fullName>
    </recommendedName>
</protein>
<dbReference type="EMBL" id="LGUF01000007">
    <property type="protein sequence ID" value="KON87398.1"/>
    <property type="molecule type" value="Genomic_DNA"/>
</dbReference>
<evidence type="ECO:0008006" key="3">
    <source>
        <dbReference type="Google" id="ProtNLM"/>
    </source>
</evidence>
<sequence>MDQRLTIKQFILNEIEINPRGYAKTLSNIAGYGDNSGNFTRILKESKKEFDKFQGLLDLVSYVFKDDEIAAMIRYSKEIDPNKKTARQMLEYLAINREFEAFNELLALMENCSNKESREWAKVYKLQYEYQLSSTPEQYNDLVKKVSETVVTVPELKVYKNLLLNYCYNQKQDYVMTFSLEKETRQMISDLEEDYIYRMYQLRLNEIMSYNYLRVMNNPELAREYAMNALNEEDSSPAFKAYAYFIKGYSYMFISLEKSEKYLQLSKSLYIQLNRKKDVEDIEKKIEFIKVYWGNFTGENCAHTVNEILRKIKNGIDVSSDLTGVTEIDPELKLFLEGLNSNSTKKLMLSLIKYTKKNDYFLANLSKIELLKRGEDQDIIDELTTFRLA</sequence>
<evidence type="ECO:0000313" key="1">
    <source>
        <dbReference type="EMBL" id="KON87398.1"/>
    </source>
</evidence>
<dbReference type="RefSeq" id="WP_053434748.1">
    <property type="nucleotide sequence ID" value="NZ_LGUF01000007.1"/>
</dbReference>
<dbReference type="PATRIC" id="fig|1459.3.peg.2484"/>
<dbReference type="AlphaFoldDB" id="A0A0M0GCA4"/>
<accession>A0A0M0GCA4</accession>
<gene>
    <name evidence="1" type="ORF">AF332_11555</name>
</gene>
<proteinExistence type="predicted"/>
<dbReference type="NCBIfam" id="NF038310">
    <property type="entry name" value="lysogeny_AimR"/>
    <property type="match status" value="1"/>
</dbReference>